<comment type="caution">
    <text evidence="1">The sequence shown here is derived from an EMBL/GenBank/DDBJ whole genome shotgun (WGS) entry which is preliminary data.</text>
</comment>
<dbReference type="Gene3D" id="3.30.160.390">
    <property type="entry name" value="Integrase, DNA-binding domain"/>
    <property type="match status" value="1"/>
</dbReference>
<organism evidence="1 2">
    <name type="scientific">Sphingomonas oligophenolica</name>
    <dbReference type="NCBI Taxonomy" id="301154"/>
    <lineage>
        <taxon>Bacteria</taxon>
        <taxon>Pseudomonadati</taxon>
        <taxon>Pseudomonadota</taxon>
        <taxon>Alphaproteobacteria</taxon>
        <taxon>Sphingomonadales</taxon>
        <taxon>Sphingomonadaceae</taxon>
        <taxon>Sphingomonas</taxon>
    </lineage>
</organism>
<dbReference type="RefSeq" id="WP_345840402.1">
    <property type="nucleotide sequence ID" value="NZ_JBDIME010000004.1"/>
</dbReference>
<accession>A0ABU9Y1B0</accession>
<protein>
    <submittedName>
        <fullName evidence="1">Arm DNA-binding domain-containing protein</fullName>
    </submittedName>
</protein>
<dbReference type="EMBL" id="JBDIME010000004">
    <property type="protein sequence ID" value="MEN2789560.1"/>
    <property type="molecule type" value="Genomic_DNA"/>
</dbReference>
<keyword evidence="2" id="KW-1185">Reference proteome</keyword>
<evidence type="ECO:0000313" key="2">
    <source>
        <dbReference type="Proteomes" id="UP001419910"/>
    </source>
</evidence>
<name>A0ABU9Y1B0_9SPHN</name>
<sequence>MTSDSDLGVSVTLTVAEAKSAKAGEKNFALADSGGLFFLLTKSGAKSRRYEYRSVSPTQAVFAR</sequence>
<reference evidence="1 2" key="1">
    <citation type="submission" date="2024-05" db="EMBL/GenBank/DDBJ databases">
        <authorList>
            <person name="Liu Q."/>
            <person name="Xin Y.-H."/>
        </authorList>
    </citation>
    <scope>NUCLEOTIDE SEQUENCE [LARGE SCALE GENOMIC DNA]</scope>
    <source>
        <strain evidence="1 2">CGMCC 1.10181</strain>
    </source>
</reference>
<gene>
    <name evidence="1" type="ORF">ABC974_07985</name>
</gene>
<keyword evidence="1" id="KW-0238">DNA-binding</keyword>
<dbReference type="Proteomes" id="UP001419910">
    <property type="component" value="Unassembled WGS sequence"/>
</dbReference>
<proteinExistence type="predicted"/>
<evidence type="ECO:0000313" key="1">
    <source>
        <dbReference type="EMBL" id="MEN2789560.1"/>
    </source>
</evidence>
<dbReference type="GO" id="GO:0003677">
    <property type="term" value="F:DNA binding"/>
    <property type="evidence" value="ECO:0007669"/>
    <property type="project" value="UniProtKB-KW"/>
</dbReference>
<dbReference type="InterPro" id="IPR038488">
    <property type="entry name" value="Integrase_DNA-bd_sf"/>
</dbReference>